<proteinExistence type="predicted"/>
<dbReference type="EMBL" id="MT142444">
    <property type="protein sequence ID" value="QJA81034.1"/>
    <property type="molecule type" value="Genomic_DNA"/>
</dbReference>
<evidence type="ECO:0000313" key="2">
    <source>
        <dbReference type="EMBL" id="QJA81034.1"/>
    </source>
</evidence>
<dbReference type="InterPro" id="IPR038726">
    <property type="entry name" value="PDDEXK_AddAB-type"/>
</dbReference>
<dbReference type="InterPro" id="IPR011604">
    <property type="entry name" value="PDDEXK-like_dom_sf"/>
</dbReference>
<organism evidence="2">
    <name type="scientific">viral metagenome</name>
    <dbReference type="NCBI Taxonomy" id="1070528"/>
    <lineage>
        <taxon>unclassified sequences</taxon>
        <taxon>metagenomes</taxon>
        <taxon>organismal metagenomes</taxon>
    </lineage>
</organism>
<protein>
    <submittedName>
        <fullName evidence="2">Putative PD-(D/E)XK nuclease superfamily protein</fullName>
    </submittedName>
</protein>
<feature type="domain" description="PD-(D/E)XK endonuclease-like" evidence="1">
    <location>
        <begin position="4"/>
        <end position="250"/>
    </location>
</feature>
<evidence type="ECO:0000259" key="1">
    <source>
        <dbReference type="Pfam" id="PF12705"/>
    </source>
</evidence>
<dbReference type="AlphaFoldDB" id="A0A6M3KHD6"/>
<dbReference type="Pfam" id="PF12705">
    <property type="entry name" value="PDDEXK_1"/>
    <property type="match status" value="1"/>
</dbReference>
<dbReference type="Gene3D" id="3.90.320.10">
    <property type="match status" value="1"/>
</dbReference>
<name>A0A6M3KHD6_9ZZZZ</name>
<gene>
    <name evidence="2" type="ORF">MM415A00606_0035</name>
</gene>
<accession>A0A6M3KHD6</accession>
<reference evidence="2" key="1">
    <citation type="submission" date="2020-03" db="EMBL/GenBank/DDBJ databases">
        <title>The deep terrestrial virosphere.</title>
        <authorList>
            <person name="Holmfeldt K."/>
            <person name="Nilsson E."/>
            <person name="Simone D."/>
            <person name="Lopez-Fernandez M."/>
            <person name="Wu X."/>
            <person name="de Brujin I."/>
            <person name="Lundin D."/>
            <person name="Andersson A."/>
            <person name="Bertilsson S."/>
            <person name="Dopson M."/>
        </authorList>
    </citation>
    <scope>NUCLEOTIDE SEQUENCE</scope>
    <source>
        <strain evidence="2">MM415A00606</strain>
    </source>
</reference>
<sequence>MVDHLSVSQIGMFLRCPVQYEFRYLKGIKIPPAGAMIQGTAYHETLASDLIKRTRDDIVLSDDDVADIYSTSFDHQVHDRKSIEDEDTLEFEEIDWRDEEPGKVKDEGITLAKLYHNTMLDKLNPESIEDRRETGIAGIPFVFIADVVEKERVIDHKVKKRRFGEDELKRDLQATAYSMIYNRPLEFHQALKLKQPTIDIAYTLRTEGDYQFFTNLVSKVKQAIDSGIFYPNPTGWACSEQWCGYYNICKNKGV</sequence>